<keyword evidence="7 10" id="KW-0472">Membrane</keyword>
<keyword evidence="8 10" id="KW-0131">Cell cycle</keyword>
<dbReference type="GO" id="GO:0005975">
    <property type="term" value="P:carbohydrate metabolic process"/>
    <property type="evidence" value="ECO:0007669"/>
    <property type="project" value="InterPro"/>
</dbReference>
<comment type="caution">
    <text evidence="13">The sequence shown here is derived from an EMBL/GenBank/DDBJ whole genome shotgun (WGS) entry which is preliminary data.</text>
</comment>
<evidence type="ECO:0000259" key="11">
    <source>
        <dbReference type="Pfam" id="PF03033"/>
    </source>
</evidence>
<evidence type="ECO:0000256" key="3">
    <source>
        <dbReference type="ARBA" id="ARBA00022676"/>
    </source>
</evidence>
<comment type="catalytic activity">
    <reaction evidence="10">
        <text>di-trans,octa-cis-undecaprenyl diphospho-N-acetyl-alpha-D-muramoyl-L-alanyl-D-glutamyl-meso-2,6-diaminopimeloyl-D-alanyl-D-alanine + UDP-N-acetyl-alpha-D-glucosamine = di-trans,octa-cis-undecaprenyl diphospho-[N-acetyl-alpha-D-glucosaminyl-(1-&gt;4)]-N-acetyl-alpha-D-muramoyl-L-alanyl-D-glutamyl-meso-2,6-diaminopimeloyl-D-alanyl-D-alanine + UDP + H(+)</text>
        <dbReference type="Rhea" id="RHEA:31227"/>
        <dbReference type="ChEBI" id="CHEBI:15378"/>
        <dbReference type="ChEBI" id="CHEBI:57705"/>
        <dbReference type="ChEBI" id="CHEBI:58223"/>
        <dbReference type="ChEBI" id="CHEBI:61387"/>
        <dbReference type="ChEBI" id="CHEBI:61388"/>
        <dbReference type="EC" id="2.4.1.227"/>
    </reaction>
</comment>
<feature type="binding site" evidence="10">
    <location>
        <position position="188"/>
    </location>
    <ligand>
        <name>UDP-N-acetyl-alpha-D-glucosamine</name>
        <dbReference type="ChEBI" id="CHEBI:57705"/>
    </ligand>
</feature>
<dbReference type="HAMAP" id="MF_00033">
    <property type="entry name" value="MurG"/>
    <property type="match status" value="1"/>
</dbReference>
<protein>
    <recommendedName>
        <fullName evidence="10">UDP-N-acetylglucosamine--N-acetylmuramyl-(pentapeptide) pyrophosphoryl-undecaprenol N-acetylglucosamine transferase</fullName>
        <ecNumber evidence="10">2.4.1.227</ecNumber>
    </recommendedName>
    <alternativeName>
        <fullName evidence="10">Undecaprenyl-PP-MurNAc-pentapeptide-UDPGlcNAc GlcNAc transferase</fullName>
    </alternativeName>
</protein>
<dbReference type="Gene3D" id="3.40.50.2000">
    <property type="entry name" value="Glycogen Phosphorylase B"/>
    <property type="match status" value="2"/>
</dbReference>
<keyword evidence="14" id="KW-1185">Reference proteome</keyword>
<evidence type="ECO:0000256" key="6">
    <source>
        <dbReference type="ARBA" id="ARBA00022984"/>
    </source>
</evidence>
<dbReference type="EMBL" id="QZFU01000023">
    <property type="protein sequence ID" value="RJO73790.1"/>
    <property type="molecule type" value="Genomic_DNA"/>
</dbReference>
<evidence type="ECO:0000256" key="1">
    <source>
        <dbReference type="ARBA" id="ARBA00022475"/>
    </source>
</evidence>
<comment type="function">
    <text evidence="10">Cell wall formation. Catalyzes the transfer of a GlcNAc subunit on undecaprenyl-pyrophosphoryl-MurNAc-pentapeptide (lipid intermediate I) to form undecaprenyl-pyrophosphoryl-MurNAc-(pentapeptide)GlcNAc (lipid intermediate II).</text>
</comment>
<evidence type="ECO:0000256" key="2">
    <source>
        <dbReference type="ARBA" id="ARBA00022618"/>
    </source>
</evidence>
<sequence>MTRVAERGRVRVIVAGGGTGGHTYPAAAVIRALRTLVSDAGAAADVLWVGTPDSLEQRVAVENRVDFAPLRAGRLRRDHNPLRMLTDVENIKDALRLPGSVIAAILLVAKFRPDVVIATGGYVAVPVGVAAALLRRPLLIHEQTSGIGKANELLAPVATRIAVSSAASLELLRGKARDRAVVTGNPIRAALMAGDPQAAVRALEWGGYTPELPTVYVTGGAQGACQINDLIIAILPELLQVANVVHQCGRTSFTDINRHAETLPGTLRARYQLHEFIDVDLLADIFALADIVVSRSGAGTLAELTALGKPSVLIPYPHSVGGEQARGAEHLADHHAARALIGNDATTDRLRAELFHLLFKPATRTAMSMNAAAMGHPNAAAELAVTALDLAMGF</sequence>
<dbReference type="Pfam" id="PF04101">
    <property type="entry name" value="Glyco_tran_28_C"/>
    <property type="match status" value="1"/>
</dbReference>
<feature type="domain" description="Glycosyl transferase family 28 C-terminal" evidence="12">
    <location>
        <begin position="214"/>
        <end position="382"/>
    </location>
</feature>
<keyword evidence="9 10" id="KW-0961">Cell wall biogenesis/degradation</keyword>
<feature type="domain" description="Glycosyltransferase family 28 N-terminal" evidence="11">
    <location>
        <begin position="12"/>
        <end position="162"/>
    </location>
</feature>
<keyword evidence="6 10" id="KW-0573">Peptidoglycan synthesis</keyword>
<dbReference type="PANTHER" id="PTHR21015">
    <property type="entry name" value="UDP-N-ACETYLGLUCOSAMINE--N-ACETYLMURAMYL-(PENTAPEPTIDE) PYROPHOSPHORYL-UNDECAPRENOL N-ACETYLGLUCOSAMINE TRANSFERASE 1"/>
    <property type="match status" value="1"/>
</dbReference>
<comment type="pathway">
    <text evidence="10">Cell wall biogenesis; peptidoglycan biosynthesis.</text>
</comment>
<accession>A0A3A4K1Y5</accession>
<dbReference type="CDD" id="cd03785">
    <property type="entry name" value="GT28_MurG"/>
    <property type="match status" value="1"/>
</dbReference>
<reference evidence="13 14" key="1">
    <citation type="submission" date="2018-09" db="EMBL/GenBank/DDBJ databases">
        <title>YIM PH21274 draft genome.</title>
        <authorList>
            <person name="Miao C."/>
        </authorList>
    </citation>
    <scope>NUCLEOTIDE SEQUENCE [LARGE SCALE GENOMIC DNA]</scope>
    <source>
        <strain evidence="13 14">YIM PH 21724</strain>
    </source>
</reference>
<keyword evidence="1 10" id="KW-1003">Cell membrane</keyword>
<dbReference type="GO" id="GO:0008360">
    <property type="term" value="P:regulation of cell shape"/>
    <property type="evidence" value="ECO:0007669"/>
    <property type="project" value="UniProtKB-KW"/>
</dbReference>
<dbReference type="Proteomes" id="UP000266677">
    <property type="component" value="Unassembled WGS sequence"/>
</dbReference>
<evidence type="ECO:0000259" key="12">
    <source>
        <dbReference type="Pfam" id="PF04101"/>
    </source>
</evidence>
<keyword evidence="2 10" id="KW-0132">Cell division</keyword>
<keyword evidence="4 10" id="KW-0808">Transferase</keyword>
<evidence type="ECO:0000256" key="4">
    <source>
        <dbReference type="ARBA" id="ARBA00022679"/>
    </source>
</evidence>
<keyword evidence="3 10" id="KW-0328">Glycosyltransferase</keyword>
<dbReference type="GO" id="GO:0009252">
    <property type="term" value="P:peptidoglycan biosynthetic process"/>
    <property type="evidence" value="ECO:0007669"/>
    <property type="project" value="UniProtKB-UniRule"/>
</dbReference>
<gene>
    <name evidence="10" type="primary">murG</name>
    <name evidence="13" type="ORF">D5S18_19385</name>
</gene>
<dbReference type="EC" id="2.4.1.227" evidence="10"/>
<keyword evidence="5 10" id="KW-0133">Cell shape</keyword>
<organism evidence="13 14">
    <name type="scientific">Nocardia panacis</name>
    <dbReference type="NCBI Taxonomy" id="2340916"/>
    <lineage>
        <taxon>Bacteria</taxon>
        <taxon>Bacillati</taxon>
        <taxon>Actinomycetota</taxon>
        <taxon>Actinomycetes</taxon>
        <taxon>Mycobacteriales</taxon>
        <taxon>Nocardiaceae</taxon>
        <taxon>Nocardia</taxon>
    </lineage>
</organism>
<evidence type="ECO:0000256" key="8">
    <source>
        <dbReference type="ARBA" id="ARBA00023306"/>
    </source>
</evidence>
<dbReference type="GO" id="GO:0005886">
    <property type="term" value="C:plasma membrane"/>
    <property type="evidence" value="ECO:0007669"/>
    <property type="project" value="UniProtKB-SubCell"/>
</dbReference>
<dbReference type="InterPro" id="IPR006009">
    <property type="entry name" value="GlcNAc_MurG"/>
</dbReference>
<evidence type="ECO:0000313" key="14">
    <source>
        <dbReference type="Proteomes" id="UP000266677"/>
    </source>
</evidence>
<dbReference type="GO" id="GO:0051301">
    <property type="term" value="P:cell division"/>
    <property type="evidence" value="ECO:0007669"/>
    <property type="project" value="UniProtKB-KW"/>
</dbReference>
<evidence type="ECO:0000313" key="13">
    <source>
        <dbReference type="EMBL" id="RJO73790.1"/>
    </source>
</evidence>
<dbReference type="Pfam" id="PF03033">
    <property type="entry name" value="Glyco_transf_28"/>
    <property type="match status" value="1"/>
</dbReference>
<evidence type="ECO:0000256" key="5">
    <source>
        <dbReference type="ARBA" id="ARBA00022960"/>
    </source>
</evidence>
<comment type="caution">
    <text evidence="10">Lacks conserved residue(s) required for the propagation of feature annotation.</text>
</comment>
<dbReference type="GO" id="GO:0071555">
    <property type="term" value="P:cell wall organization"/>
    <property type="evidence" value="ECO:0007669"/>
    <property type="project" value="UniProtKB-KW"/>
</dbReference>
<dbReference type="PANTHER" id="PTHR21015:SF22">
    <property type="entry name" value="GLYCOSYLTRANSFERASE"/>
    <property type="match status" value="1"/>
</dbReference>
<proteinExistence type="inferred from homology"/>
<dbReference type="SUPFAM" id="SSF53756">
    <property type="entry name" value="UDP-Glycosyltransferase/glycogen phosphorylase"/>
    <property type="match status" value="1"/>
</dbReference>
<dbReference type="InterPro" id="IPR007235">
    <property type="entry name" value="Glyco_trans_28_C"/>
</dbReference>
<evidence type="ECO:0000256" key="10">
    <source>
        <dbReference type="HAMAP-Rule" id="MF_00033"/>
    </source>
</evidence>
<evidence type="ECO:0000256" key="7">
    <source>
        <dbReference type="ARBA" id="ARBA00023136"/>
    </source>
</evidence>
<comment type="similarity">
    <text evidence="10">Belongs to the glycosyltransferase 28 family. MurG subfamily.</text>
</comment>
<name>A0A3A4K1Y5_9NOCA</name>
<dbReference type="OrthoDB" id="9808936at2"/>
<dbReference type="AlphaFoldDB" id="A0A3A4K1Y5"/>
<evidence type="ECO:0000256" key="9">
    <source>
        <dbReference type="ARBA" id="ARBA00023316"/>
    </source>
</evidence>
<dbReference type="UniPathway" id="UPA00219"/>
<feature type="binding site" evidence="10">
    <location>
        <begin position="19"/>
        <end position="21"/>
    </location>
    <ligand>
        <name>UDP-N-acetyl-alpha-D-glucosamine</name>
        <dbReference type="ChEBI" id="CHEBI:57705"/>
    </ligand>
</feature>
<dbReference type="GO" id="GO:0051991">
    <property type="term" value="F:UDP-N-acetyl-D-glucosamine:N-acetylmuramoyl-L-alanyl-D-glutamyl-meso-2,6-diaminopimelyl-D-alanyl-D-alanine-diphosphoundecaprenol 4-beta-N-acetylglucosaminlytransferase activity"/>
    <property type="evidence" value="ECO:0007669"/>
    <property type="project" value="RHEA"/>
</dbReference>
<dbReference type="GO" id="GO:0050511">
    <property type="term" value="F:undecaprenyldiphospho-muramoylpentapeptide beta-N-acetylglucosaminyltransferase activity"/>
    <property type="evidence" value="ECO:0007669"/>
    <property type="project" value="UniProtKB-UniRule"/>
</dbReference>
<dbReference type="InterPro" id="IPR004276">
    <property type="entry name" value="GlycoTrans_28_N"/>
</dbReference>
<comment type="subcellular location">
    <subcellularLocation>
        <location evidence="10">Cell membrane</location>
        <topology evidence="10">Peripheral membrane protein</topology>
        <orientation evidence="10">Cytoplasmic side</orientation>
    </subcellularLocation>
</comment>
<feature type="binding site" evidence="10">
    <location>
        <position position="324"/>
    </location>
    <ligand>
        <name>UDP-N-acetyl-alpha-D-glucosamine</name>
        <dbReference type="ChEBI" id="CHEBI:57705"/>
    </ligand>
</feature>